<keyword evidence="3" id="KW-1185">Reference proteome</keyword>
<feature type="transmembrane region" description="Helical" evidence="1">
    <location>
        <begin position="164"/>
        <end position="184"/>
    </location>
</feature>
<gene>
    <name evidence="2" type="ORF">AAV99_08270</name>
</gene>
<protein>
    <recommendedName>
        <fullName evidence="4">Oligosaccharide repeat unit polymerase</fullName>
    </recommendedName>
</protein>
<feature type="transmembrane region" description="Helical" evidence="1">
    <location>
        <begin position="55"/>
        <end position="77"/>
    </location>
</feature>
<evidence type="ECO:0000313" key="2">
    <source>
        <dbReference type="EMBL" id="KLI63714.1"/>
    </source>
</evidence>
<feature type="transmembrane region" description="Helical" evidence="1">
    <location>
        <begin position="379"/>
        <end position="396"/>
    </location>
</feature>
<dbReference type="RefSeq" id="WP_047093530.1">
    <property type="nucleotide sequence ID" value="NZ_LBHU01000002.1"/>
</dbReference>
<dbReference type="AlphaFoldDB" id="A0A0H0XMX1"/>
<feature type="transmembrane region" description="Helical" evidence="1">
    <location>
        <begin position="352"/>
        <end position="372"/>
    </location>
</feature>
<feature type="transmembrane region" description="Helical" evidence="1">
    <location>
        <begin position="402"/>
        <end position="421"/>
    </location>
</feature>
<organism evidence="2 3">
    <name type="scientific">Aurantiacibacter marinus</name>
    <dbReference type="NCBI Taxonomy" id="874156"/>
    <lineage>
        <taxon>Bacteria</taxon>
        <taxon>Pseudomonadati</taxon>
        <taxon>Pseudomonadota</taxon>
        <taxon>Alphaproteobacteria</taxon>
        <taxon>Sphingomonadales</taxon>
        <taxon>Erythrobacteraceae</taxon>
        <taxon>Aurantiacibacter</taxon>
    </lineage>
</organism>
<dbReference type="EMBL" id="LBHU01000002">
    <property type="protein sequence ID" value="KLI63714.1"/>
    <property type="molecule type" value="Genomic_DNA"/>
</dbReference>
<comment type="caution">
    <text evidence="2">The sequence shown here is derived from an EMBL/GenBank/DDBJ whole genome shotgun (WGS) entry which is preliminary data.</text>
</comment>
<sequence length="456" mass="51048">MTYILFIVALFIGLRGLLEPAGYLRAPTLMALVFLMWFAPQLLLLARDPIVPRDAIVGLGFMATLCLLLATAGWYAAVARQRNRALAHRTPPPPKFSAMQLLPAVIALTVFSLGSNIVLEQMRPQYAGVSQWSGPITIVAFFAQMRIPALAASLLLVLRERNAFTMILAGINLLICVQVAFVFLRRSEMIDVFVTVAAVLWFARRIRIPLPAVITGMMLFAVVVFSMAPLRQAQEKIIAETGQTVSIINPQLWVRVDVGATLRRNAEIAHDVRNAAYLVQYMNDTDDYTYGGALWNRLVNQYIPGQLVGRELKKNLMAGTDPINTEYLANQYNFFFKTGTTPTGPGAAYRDLGYFGAFYFFLMTYILGVLYWKAMNRGFFWQVAYVSLLPYSLTAITHGHDLLFVNLPIYAAVIWASYVVAKWARNRMTGQAQVYQAASRRRSSASRLPPVHRTGR</sequence>
<dbReference type="Proteomes" id="UP000053455">
    <property type="component" value="Unassembled WGS sequence"/>
</dbReference>
<keyword evidence="1" id="KW-0812">Transmembrane</keyword>
<name>A0A0H0XMX1_9SPHN</name>
<feature type="transmembrane region" description="Helical" evidence="1">
    <location>
        <begin position="28"/>
        <end position="46"/>
    </location>
</feature>
<evidence type="ECO:0000256" key="1">
    <source>
        <dbReference type="SAM" id="Phobius"/>
    </source>
</evidence>
<feature type="transmembrane region" description="Helical" evidence="1">
    <location>
        <begin position="97"/>
        <end position="119"/>
    </location>
</feature>
<feature type="transmembrane region" description="Helical" evidence="1">
    <location>
        <begin position="208"/>
        <end position="228"/>
    </location>
</feature>
<dbReference type="STRING" id="874156.GCA_001021555_01665"/>
<reference evidence="2 3" key="1">
    <citation type="submission" date="2015-04" db="EMBL/GenBank/DDBJ databases">
        <title>The draft genome sequence of Erythrobacter marinus HWDM-33.</title>
        <authorList>
            <person name="Zhuang L."/>
            <person name="Liu Y."/>
            <person name="Shao Z."/>
        </authorList>
    </citation>
    <scope>NUCLEOTIDE SEQUENCE [LARGE SCALE GENOMIC DNA]</scope>
    <source>
        <strain evidence="2 3">HWDM-33</strain>
    </source>
</reference>
<keyword evidence="1" id="KW-1133">Transmembrane helix</keyword>
<proteinExistence type="predicted"/>
<evidence type="ECO:0000313" key="3">
    <source>
        <dbReference type="Proteomes" id="UP000053455"/>
    </source>
</evidence>
<accession>A0A0H0XMX1</accession>
<keyword evidence="1" id="KW-0472">Membrane</keyword>
<evidence type="ECO:0008006" key="4">
    <source>
        <dbReference type="Google" id="ProtNLM"/>
    </source>
</evidence>
<dbReference type="PATRIC" id="fig|874156.12.peg.1701"/>
<dbReference type="OrthoDB" id="9798095at2"/>